<sequence length="539" mass="57851">MLHFSTWKTAAIGALCLLGVIFALPNVLPQSVRDSYPSWFPARTIVLGLDLQGGSQLLLEVDGEALRKSRAIGLQEEARRVMREARIGTTGIDLNGMTVSVTLRDPSDLAKAQERLRALAQPIGSSAFAQGTGQLDLEVGQRNANVATATLTDQGLQARVRQAVDQSLEVIRRRVDQLGTVEPSIQRQGADRVLVQVPGLADPQRLKDILGQTAKLEFRLVDPNFPIGQPPSGPLPAGSELMFEGASNDNPGIPVVVERRVIVSGEDLTDAQPGFDQNNRQPIVSFKFNTRGAQAFAQVTRENVGRPFAIVLDDKVISAPRINEPITGGSGQISGNFTVESANDLAVLLRAGALPAPLNVVEERTVGPGLGQDSITAGTRATWVAAIFVIVFMFATYGVFGFFANIALVVHVVFIFALMSLLGATLTLPGIAGIVLTIGTAVDSNVLIYERIREEFRAGRTMVSAIESGFKHAFAVIVDSNSTMAIAAIILFLLGSGPVRGFAVVFLLGILTTVITAVTMTRMMIALWYRRTRPTTMPF</sequence>
<accession>A0A9W6MRX1</accession>
<evidence type="ECO:0000259" key="12">
    <source>
        <dbReference type="Pfam" id="PF21760"/>
    </source>
</evidence>
<dbReference type="AlphaFoldDB" id="A0A9W6MRX1"/>
<evidence type="ECO:0000256" key="2">
    <source>
        <dbReference type="ARBA" id="ARBA00022448"/>
    </source>
</evidence>
<comment type="caution">
    <text evidence="10">Lacks conserved residue(s) required for the propagation of feature annotation.</text>
</comment>
<feature type="transmembrane region" description="Helical" evidence="10">
    <location>
        <begin position="381"/>
        <end position="400"/>
    </location>
</feature>
<evidence type="ECO:0000313" key="14">
    <source>
        <dbReference type="EMBL" id="GLK55692.1"/>
    </source>
</evidence>
<evidence type="ECO:0000256" key="6">
    <source>
        <dbReference type="ARBA" id="ARBA00022927"/>
    </source>
</evidence>
<comment type="subcellular location">
    <subcellularLocation>
        <location evidence="1 10">Cell membrane</location>
        <topology evidence="1 10">Multi-pass membrane protein</topology>
    </subcellularLocation>
</comment>
<comment type="subunit">
    <text evidence="10">Forms a complex with SecF. Part of the essential Sec protein translocation apparatus which comprises SecA, SecYEG and auxiliary proteins SecDF-YajC and YidC.</text>
</comment>
<dbReference type="NCBIfam" id="TIGR01129">
    <property type="entry name" value="secD"/>
    <property type="match status" value="1"/>
</dbReference>
<dbReference type="InterPro" id="IPR022646">
    <property type="entry name" value="SecD/SecF_CS"/>
</dbReference>
<keyword evidence="4" id="KW-0997">Cell inner membrane</keyword>
<feature type="transmembrane region" description="Helical" evidence="10">
    <location>
        <begin position="473"/>
        <end position="495"/>
    </location>
</feature>
<dbReference type="Pfam" id="PF07549">
    <property type="entry name" value="Sec_GG"/>
    <property type="match status" value="1"/>
</dbReference>
<reference evidence="14" key="1">
    <citation type="journal article" date="2014" name="Int. J. Syst. Evol. Microbiol.">
        <title>Complete genome sequence of Corynebacterium casei LMG S-19264T (=DSM 44701T), isolated from a smear-ripened cheese.</title>
        <authorList>
            <consortium name="US DOE Joint Genome Institute (JGI-PGF)"/>
            <person name="Walter F."/>
            <person name="Albersmeier A."/>
            <person name="Kalinowski J."/>
            <person name="Ruckert C."/>
        </authorList>
    </citation>
    <scope>NUCLEOTIDE SEQUENCE</scope>
    <source>
        <strain evidence="14">VKM B-1606</strain>
    </source>
</reference>
<keyword evidence="8 10" id="KW-0811">Translocation</keyword>
<gene>
    <name evidence="10 14" type="primary">secD</name>
    <name evidence="14" type="ORF">GCM10008170_17110</name>
    <name evidence="15" type="ORF">JOD31_000611</name>
</gene>
<dbReference type="SUPFAM" id="SSF82866">
    <property type="entry name" value="Multidrug efflux transporter AcrB transmembrane domain"/>
    <property type="match status" value="1"/>
</dbReference>
<dbReference type="RefSeq" id="WP_204948832.1">
    <property type="nucleotide sequence ID" value="NZ_BSFF01000002.1"/>
</dbReference>
<dbReference type="Gene3D" id="3.30.70.3400">
    <property type="match status" value="1"/>
</dbReference>
<dbReference type="PANTHER" id="PTHR30081">
    <property type="entry name" value="PROTEIN-EXPORT MEMBRANE PROTEIN SEC"/>
    <property type="match status" value="1"/>
</dbReference>
<dbReference type="Gene3D" id="1.20.1640.10">
    <property type="entry name" value="Multidrug efflux transporter AcrB transmembrane domain"/>
    <property type="match status" value="1"/>
</dbReference>
<evidence type="ECO:0000256" key="1">
    <source>
        <dbReference type="ARBA" id="ARBA00004651"/>
    </source>
</evidence>
<dbReference type="Pfam" id="PF21760">
    <property type="entry name" value="SecD_1st"/>
    <property type="match status" value="1"/>
</dbReference>
<evidence type="ECO:0000313" key="16">
    <source>
        <dbReference type="Proteomes" id="UP000758856"/>
    </source>
</evidence>
<dbReference type="FunFam" id="3.30.1360.200:FF:000002">
    <property type="entry name" value="Preprotein translocase subunit SecD"/>
    <property type="match status" value="1"/>
</dbReference>
<dbReference type="InterPro" id="IPR054384">
    <property type="entry name" value="SecDF_P1_head"/>
</dbReference>
<evidence type="ECO:0000313" key="15">
    <source>
        <dbReference type="EMBL" id="MBM7850399.1"/>
    </source>
</evidence>
<dbReference type="NCBIfam" id="TIGR00916">
    <property type="entry name" value="2A0604s01"/>
    <property type="match status" value="1"/>
</dbReference>
<evidence type="ECO:0000256" key="5">
    <source>
        <dbReference type="ARBA" id="ARBA00022692"/>
    </source>
</evidence>
<keyword evidence="7 10" id="KW-1133">Transmembrane helix</keyword>
<reference evidence="14" key="3">
    <citation type="submission" date="2023-01" db="EMBL/GenBank/DDBJ databases">
        <authorList>
            <person name="Sun Q."/>
            <person name="Evtushenko L."/>
        </authorList>
    </citation>
    <scope>NUCLEOTIDE SEQUENCE</scope>
    <source>
        <strain evidence="14">VKM B-1606</strain>
    </source>
</reference>
<dbReference type="Pfam" id="PF02355">
    <property type="entry name" value="SecD_SecF_C"/>
    <property type="match status" value="1"/>
</dbReference>
<evidence type="ECO:0000256" key="7">
    <source>
        <dbReference type="ARBA" id="ARBA00022989"/>
    </source>
</evidence>
<dbReference type="InterPro" id="IPR022813">
    <property type="entry name" value="SecD/SecF_arch_bac"/>
</dbReference>
<comment type="similarity">
    <text evidence="10">Belongs to the SecD/SecF family. SecD subfamily.</text>
</comment>
<keyword evidence="5 10" id="KW-0812">Transmembrane</keyword>
<keyword evidence="16" id="KW-1185">Reference proteome</keyword>
<dbReference type="FunFam" id="1.20.1640.10:FF:000004">
    <property type="entry name" value="Protein translocase subunit SecD"/>
    <property type="match status" value="1"/>
</dbReference>
<dbReference type="GO" id="GO:0065002">
    <property type="term" value="P:intracellular protein transmembrane transport"/>
    <property type="evidence" value="ECO:0007669"/>
    <property type="project" value="UniProtKB-UniRule"/>
</dbReference>
<keyword evidence="9 10" id="KW-0472">Membrane</keyword>
<proteinExistence type="inferred from homology"/>
<dbReference type="InterPro" id="IPR048634">
    <property type="entry name" value="SecD_SecF_C"/>
</dbReference>
<protein>
    <recommendedName>
        <fullName evidence="10">Protein translocase subunit SecD</fullName>
    </recommendedName>
</protein>
<dbReference type="EMBL" id="JAFBCY010000001">
    <property type="protein sequence ID" value="MBM7850399.1"/>
    <property type="molecule type" value="Genomic_DNA"/>
</dbReference>
<dbReference type="EMBL" id="BSFF01000002">
    <property type="protein sequence ID" value="GLK55692.1"/>
    <property type="molecule type" value="Genomic_DNA"/>
</dbReference>
<keyword evidence="6 10" id="KW-0653">Protein transport</keyword>
<feature type="transmembrane region" description="Helical" evidence="10">
    <location>
        <begin position="407"/>
        <end position="425"/>
    </location>
</feature>
<reference evidence="15 16" key="2">
    <citation type="submission" date="2021-01" db="EMBL/GenBank/DDBJ databases">
        <title>Genomic Encyclopedia of Type Strains, Phase IV (KMG-IV): sequencing the most valuable type-strain genomes for metagenomic binning, comparative biology and taxonomic classification.</title>
        <authorList>
            <person name="Goeker M."/>
        </authorList>
    </citation>
    <scope>NUCLEOTIDE SEQUENCE [LARGE SCALE GENOMIC DNA]</scope>
    <source>
        <strain evidence="15 16">DSM 6130</strain>
    </source>
</reference>
<comment type="caution">
    <text evidence="14">The sequence shown here is derived from an EMBL/GenBank/DDBJ whole genome shotgun (WGS) entry which is preliminary data.</text>
</comment>
<feature type="domain" description="Protein translocase subunit SecDF P1" evidence="12">
    <location>
        <begin position="164"/>
        <end position="222"/>
    </location>
</feature>
<dbReference type="GO" id="GO:0006605">
    <property type="term" value="P:protein targeting"/>
    <property type="evidence" value="ECO:0007669"/>
    <property type="project" value="UniProtKB-UniRule"/>
</dbReference>
<evidence type="ECO:0000256" key="9">
    <source>
        <dbReference type="ARBA" id="ARBA00023136"/>
    </source>
</evidence>
<feature type="domain" description="SecDF P1 head subdomain" evidence="13">
    <location>
        <begin position="249"/>
        <end position="356"/>
    </location>
</feature>
<evidence type="ECO:0000256" key="10">
    <source>
        <dbReference type="HAMAP-Rule" id="MF_01463"/>
    </source>
</evidence>
<feature type="transmembrane region" description="Helical" evidence="10">
    <location>
        <begin position="501"/>
        <end position="529"/>
    </location>
</feature>
<dbReference type="HAMAP" id="MF_01463_B">
    <property type="entry name" value="SecD_B"/>
    <property type="match status" value="1"/>
</dbReference>
<dbReference type="GO" id="GO:0015450">
    <property type="term" value="F:protein-transporting ATPase activity"/>
    <property type="evidence" value="ECO:0007669"/>
    <property type="project" value="InterPro"/>
</dbReference>
<dbReference type="Proteomes" id="UP001143400">
    <property type="component" value="Unassembled WGS sequence"/>
</dbReference>
<comment type="function">
    <text evidence="10">Part of the Sec protein translocase complex. Interacts with the SecYEG preprotein conducting channel. SecDF uses the proton motive force (PMF) to complete protein translocation after the ATP-dependent function of SecA.</text>
</comment>
<dbReference type="InterPro" id="IPR005791">
    <property type="entry name" value="SecD"/>
</dbReference>
<feature type="domain" description="Protein export membrane protein SecD/SecF C-terminal" evidence="11">
    <location>
        <begin position="360"/>
        <end position="529"/>
    </location>
</feature>
<evidence type="ECO:0000259" key="11">
    <source>
        <dbReference type="Pfam" id="PF02355"/>
    </source>
</evidence>
<dbReference type="Proteomes" id="UP000758856">
    <property type="component" value="Unassembled WGS sequence"/>
</dbReference>
<dbReference type="Pfam" id="PF22599">
    <property type="entry name" value="SecDF_P1_head"/>
    <property type="match status" value="1"/>
</dbReference>
<dbReference type="InterPro" id="IPR048631">
    <property type="entry name" value="SecD_1st"/>
</dbReference>
<keyword evidence="3 10" id="KW-1003">Cell membrane</keyword>
<dbReference type="GO" id="GO:0043952">
    <property type="term" value="P:protein transport by the Sec complex"/>
    <property type="evidence" value="ECO:0007669"/>
    <property type="project" value="UniProtKB-UniRule"/>
</dbReference>
<evidence type="ECO:0000256" key="3">
    <source>
        <dbReference type="ARBA" id="ARBA00022475"/>
    </source>
</evidence>
<dbReference type="Gene3D" id="3.30.70.3220">
    <property type="match status" value="1"/>
</dbReference>
<evidence type="ECO:0000256" key="8">
    <source>
        <dbReference type="ARBA" id="ARBA00023010"/>
    </source>
</evidence>
<dbReference type="InterPro" id="IPR055344">
    <property type="entry name" value="SecD_SecF_C_bact"/>
</dbReference>
<dbReference type="Gene3D" id="3.30.1360.200">
    <property type="match status" value="1"/>
</dbReference>
<name>A0A9W6MRX1_9HYPH</name>
<evidence type="ECO:0000313" key="17">
    <source>
        <dbReference type="Proteomes" id="UP001143400"/>
    </source>
</evidence>
<evidence type="ECO:0000256" key="4">
    <source>
        <dbReference type="ARBA" id="ARBA00022519"/>
    </source>
</evidence>
<keyword evidence="2 10" id="KW-0813">Transport</keyword>
<dbReference type="PANTHER" id="PTHR30081:SF1">
    <property type="entry name" value="PROTEIN TRANSLOCASE SUBUNIT SECD"/>
    <property type="match status" value="1"/>
</dbReference>
<organism evidence="14 17">
    <name type="scientific">Methylopila capsulata</name>
    <dbReference type="NCBI Taxonomy" id="61654"/>
    <lineage>
        <taxon>Bacteria</taxon>
        <taxon>Pseudomonadati</taxon>
        <taxon>Pseudomonadota</taxon>
        <taxon>Alphaproteobacteria</taxon>
        <taxon>Hyphomicrobiales</taxon>
        <taxon>Methylopilaceae</taxon>
        <taxon>Methylopila</taxon>
    </lineage>
</organism>
<evidence type="ECO:0000259" key="13">
    <source>
        <dbReference type="Pfam" id="PF22599"/>
    </source>
</evidence>
<dbReference type="GO" id="GO:0005886">
    <property type="term" value="C:plasma membrane"/>
    <property type="evidence" value="ECO:0007669"/>
    <property type="project" value="UniProtKB-SubCell"/>
</dbReference>